<gene>
    <name evidence="9" type="ORF">JJQ90_19995</name>
</gene>
<comment type="similarity">
    <text evidence="7">Belongs to the binding-protein-dependent transport system permease family.</text>
</comment>
<proteinExistence type="inferred from homology"/>
<accession>A0ABS6HBD3</accession>
<evidence type="ECO:0000256" key="6">
    <source>
        <dbReference type="ARBA" id="ARBA00023136"/>
    </source>
</evidence>
<keyword evidence="4 7" id="KW-0812">Transmembrane</keyword>
<name>A0ABS6HBD3_9PROT</name>
<evidence type="ECO:0000256" key="3">
    <source>
        <dbReference type="ARBA" id="ARBA00022475"/>
    </source>
</evidence>
<dbReference type="EMBL" id="JAERQM010000006">
    <property type="protein sequence ID" value="MBU8546015.1"/>
    <property type="molecule type" value="Genomic_DNA"/>
</dbReference>
<dbReference type="Pfam" id="PF00528">
    <property type="entry name" value="BPD_transp_1"/>
    <property type="match status" value="1"/>
</dbReference>
<evidence type="ECO:0000259" key="8">
    <source>
        <dbReference type="PROSITE" id="PS50928"/>
    </source>
</evidence>
<reference evidence="9 10" key="1">
    <citation type="submission" date="2021-01" db="EMBL/GenBank/DDBJ databases">
        <title>Roseomonas sp. nov, a bacterium isolated from an oil production mixture in Yumen Oilfield.</title>
        <authorList>
            <person name="Wu D."/>
        </authorList>
    </citation>
    <scope>NUCLEOTIDE SEQUENCE [LARGE SCALE GENOMIC DNA]</scope>
    <source>
        <strain evidence="9 10">ROY-5-3</strain>
    </source>
</reference>
<evidence type="ECO:0000313" key="10">
    <source>
        <dbReference type="Proteomes" id="UP000689967"/>
    </source>
</evidence>
<dbReference type="PANTHER" id="PTHR30151:SF20">
    <property type="entry name" value="ABC TRANSPORTER PERMEASE PROTEIN HI_0355-RELATED"/>
    <property type="match status" value="1"/>
</dbReference>
<keyword evidence="3" id="KW-1003">Cell membrane</keyword>
<keyword evidence="5 7" id="KW-1133">Transmembrane helix</keyword>
<evidence type="ECO:0000256" key="5">
    <source>
        <dbReference type="ARBA" id="ARBA00022989"/>
    </source>
</evidence>
<evidence type="ECO:0000256" key="1">
    <source>
        <dbReference type="ARBA" id="ARBA00004651"/>
    </source>
</evidence>
<comment type="caution">
    <text evidence="9">The sequence shown here is derived from an EMBL/GenBank/DDBJ whole genome shotgun (WGS) entry which is preliminary data.</text>
</comment>
<keyword evidence="10" id="KW-1185">Reference proteome</keyword>
<feature type="domain" description="ABC transmembrane type-1" evidence="8">
    <location>
        <begin position="97"/>
        <end position="283"/>
    </location>
</feature>
<dbReference type="PROSITE" id="PS50928">
    <property type="entry name" value="ABC_TM1"/>
    <property type="match status" value="1"/>
</dbReference>
<organism evidence="9 10">
    <name type="scientific">Falsiroseomonas oleicola</name>
    <dbReference type="NCBI Taxonomy" id="2801474"/>
    <lineage>
        <taxon>Bacteria</taxon>
        <taxon>Pseudomonadati</taxon>
        <taxon>Pseudomonadota</taxon>
        <taxon>Alphaproteobacteria</taxon>
        <taxon>Acetobacterales</taxon>
        <taxon>Roseomonadaceae</taxon>
        <taxon>Falsiroseomonas</taxon>
    </lineage>
</organism>
<evidence type="ECO:0000313" key="9">
    <source>
        <dbReference type="EMBL" id="MBU8546015.1"/>
    </source>
</evidence>
<keyword evidence="6 7" id="KW-0472">Membrane</keyword>
<sequence length="297" mass="31351">MGCGRAMPMMSRSVLPVLTVCAALVVLWYLGAVWMNWQLVADAQARAGATPDLTEMIRLTLAQPRPLLPAPHQIIGELWRTTVTLPVTSRRSLVHHAWVTLSAALTGFGMGVGFGVVLAVAIVHLRALERSVMPWIVASQAVPVLALAPIVIVALGTLGLEGLLPKAIIAAYLCFFPVTIGMVKGFRAPDAMALDLMRTWSASRAQVFWKLRLPASLPYLFAGLKVAMAAAVVGAIVAELPAGAQAGLGARLLAGSYFGQTLQIWSALAMAALVSATLVGFLGIAERAVARRMGVQA</sequence>
<dbReference type="InterPro" id="IPR000515">
    <property type="entry name" value="MetI-like"/>
</dbReference>
<dbReference type="PANTHER" id="PTHR30151">
    <property type="entry name" value="ALKANE SULFONATE ABC TRANSPORTER-RELATED, MEMBRANE SUBUNIT"/>
    <property type="match status" value="1"/>
</dbReference>
<protein>
    <submittedName>
        <fullName evidence="9">ABC transporter permease subunit</fullName>
    </submittedName>
</protein>
<feature type="transmembrane region" description="Helical" evidence="7">
    <location>
        <begin position="219"/>
        <end position="242"/>
    </location>
</feature>
<feature type="transmembrane region" description="Helical" evidence="7">
    <location>
        <begin position="262"/>
        <end position="284"/>
    </location>
</feature>
<comment type="subcellular location">
    <subcellularLocation>
        <location evidence="1 7">Cell membrane</location>
        <topology evidence="1 7">Multi-pass membrane protein</topology>
    </subcellularLocation>
</comment>
<evidence type="ECO:0000256" key="7">
    <source>
        <dbReference type="RuleBase" id="RU363032"/>
    </source>
</evidence>
<feature type="transmembrane region" description="Helical" evidence="7">
    <location>
        <begin position="97"/>
        <end position="123"/>
    </location>
</feature>
<evidence type="ECO:0000256" key="4">
    <source>
        <dbReference type="ARBA" id="ARBA00022692"/>
    </source>
</evidence>
<keyword evidence="2 7" id="KW-0813">Transport</keyword>
<dbReference type="Proteomes" id="UP000689967">
    <property type="component" value="Unassembled WGS sequence"/>
</dbReference>
<evidence type="ECO:0000256" key="2">
    <source>
        <dbReference type="ARBA" id="ARBA00022448"/>
    </source>
</evidence>
<feature type="transmembrane region" description="Helical" evidence="7">
    <location>
        <begin position="135"/>
        <end position="157"/>
    </location>
</feature>
<feature type="transmembrane region" description="Helical" evidence="7">
    <location>
        <begin position="163"/>
        <end position="183"/>
    </location>
</feature>